<keyword evidence="2" id="KW-1185">Reference proteome</keyword>
<dbReference type="AlphaFoldDB" id="A0A844D7C5"/>
<organism evidence="1 2">
    <name type="scientific">Duganella aquatilis</name>
    <dbReference type="NCBI Taxonomy" id="2666082"/>
    <lineage>
        <taxon>Bacteria</taxon>
        <taxon>Pseudomonadati</taxon>
        <taxon>Pseudomonadota</taxon>
        <taxon>Betaproteobacteria</taxon>
        <taxon>Burkholderiales</taxon>
        <taxon>Oxalobacteraceae</taxon>
        <taxon>Telluria group</taxon>
        <taxon>Duganella</taxon>
    </lineage>
</organism>
<sequence>MADWDWNSTSARESLVLPRVDALAIYANSNGEIVLRQQGMDGHDDSIVIIPKAQAQVVINAIADMLADK</sequence>
<gene>
    <name evidence="1" type="ORF">GJ698_17350</name>
</gene>
<dbReference type="EMBL" id="WKJL01000012">
    <property type="protein sequence ID" value="MRW85845.1"/>
    <property type="molecule type" value="Genomic_DNA"/>
</dbReference>
<reference evidence="1 2" key="1">
    <citation type="submission" date="2019-11" db="EMBL/GenBank/DDBJ databases">
        <title>Novel species isolated from a subtropical stream in China.</title>
        <authorList>
            <person name="Lu H."/>
        </authorList>
    </citation>
    <scope>NUCLEOTIDE SEQUENCE [LARGE SCALE GENOMIC DNA]</scope>
    <source>
        <strain evidence="1 2">FT26W</strain>
    </source>
</reference>
<protein>
    <submittedName>
        <fullName evidence="1">Uncharacterized protein</fullName>
    </submittedName>
</protein>
<proteinExistence type="predicted"/>
<evidence type="ECO:0000313" key="1">
    <source>
        <dbReference type="EMBL" id="MRW85845.1"/>
    </source>
</evidence>
<comment type="caution">
    <text evidence="1">The sequence shown here is derived from an EMBL/GenBank/DDBJ whole genome shotgun (WGS) entry which is preliminary data.</text>
</comment>
<name>A0A844D7C5_9BURK</name>
<accession>A0A844D7C5</accession>
<dbReference type="Proteomes" id="UP000439986">
    <property type="component" value="Unassembled WGS sequence"/>
</dbReference>
<dbReference type="RefSeq" id="WP_154359112.1">
    <property type="nucleotide sequence ID" value="NZ_WKJL01000012.1"/>
</dbReference>
<evidence type="ECO:0000313" key="2">
    <source>
        <dbReference type="Proteomes" id="UP000439986"/>
    </source>
</evidence>